<dbReference type="EMBL" id="ABEU02000005">
    <property type="status" value="NOT_ANNOTATED_CDS"/>
    <property type="molecule type" value="Genomic_DNA"/>
</dbReference>
<reference evidence="1" key="3">
    <citation type="submission" date="2020-12" db="UniProtKB">
        <authorList>
            <consortium name="EnsemblPlants"/>
        </authorList>
    </citation>
    <scope>IDENTIFICATION</scope>
</reference>
<accession>A0A7I3ZHS2</accession>
<sequence length="98" mass="10777">MAPNFLAPIIIRILGIRSSDGVGEFAAFEKAADSGYVQGLLPLLQCKVKLALHFTLNPKRTCATYFSTNYSAPTFISTARFQALSPPYMPHRLSTLQI</sequence>
<proteinExistence type="predicted"/>
<dbReference type="Proteomes" id="UP000006727">
    <property type="component" value="Chromosome 5"/>
</dbReference>
<keyword evidence="2" id="KW-1185">Reference proteome</keyword>
<evidence type="ECO:0000313" key="1">
    <source>
        <dbReference type="EnsemblPlants" id="PAC:32954289.CDS.1"/>
    </source>
</evidence>
<dbReference type="Gramene" id="Pp3c5_8960V3.1">
    <property type="protein sequence ID" value="PAC:32954289.CDS.1"/>
    <property type="gene ID" value="Pp3c5_8960"/>
</dbReference>
<evidence type="ECO:0000313" key="2">
    <source>
        <dbReference type="Proteomes" id="UP000006727"/>
    </source>
</evidence>
<name>A0A7I3ZHS2_PHYPA</name>
<reference evidence="1 2" key="1">
    <citation type="journal article" date="2008" name="Science">
        <title>The Physcomitrella genome reveals evolutionary insights into the conquest of land by plants.</title>
        <authorList>
            <person name="Rensing S."/>
            <person name="Lang D."/>
            <person name="Zimmer A."/>
            <person name="Terry A."/>
            <person name="Salamov A."/>
            <person name="Shapiro H."/>
            <person name="Nishiyama T."/>
            <person name="Perroud P.-F."/>
            <person name="Lindquist E."/>
            <person name="Kamisugi Y."/>
            <person name="Tanahashi T."/>
            <person name="Sakakibara K."/>
            <person name="Fujita T."/>
            <person name="Oishi K."/>
            <person name="Shin-I T."/>
            <person name="Kuroki Y."/>
            <person name="Toyoda A."/>
            <person name="Suzuki Y."/>
            <person name="Hashimoto A."/>
            <person name="Yamaguchi K."/>
            <person name="Sugano A."/>
            <person name="Kohara Y."/>
            <person name="Fujiyama A."/>
            <person name="Anterola A."/>
            <person name="Aoki S."/>
            <person name="Ashton N."/>
            <person name="Barbazuk W.B."/>
            <person name="Barker E."/>
            <person name="Bennetzen J."/>
            <person name="Bezanilla M."/>
            <person name="Blankenship R."/>
            <person name="Cho S.H."/>
            <person name="Dutcher S."/>
            <person name="Estelle M."/>
            <person name="Fawcett J.A."/>
            <person name="Gundlach H."/>
            <person name="Hanada K."/>
            <person name="Heyl A."/>
            <person name="Hicks K.A."/>
            <person name="Hugh J."/>
            <person name="Lohr M."/>
            <person name="Mayer K."/>
            <person name="Melkozernov A."/>
            <person name="Murata T."/>
            <person name="Nelson D."/>
            <person name="Pils B."/>
            <person name="Prigge M."/>
            <person name="Reiss B."/>
            <person name="Renner T."/>
            <person name="Rombauts S."/>
            <person name="Rushton P."/>
            <person name="Sanderfoot A."/>
            <person name="Schween G."/>
            <person name="Shiu S.-H."/>
            <person name="Stueber K."/>
            <person name="Theodoulou F.L."/>
            <person name="Tu H."/>
            <person name="Van de Peer Y."/>
            <person name="Verrier P.J."/>
            <person name="Waters E."/>
            <person name="Wood A."/>
            <person name="Yang L."/>
            <person name="Cove D."/>
            <person name="Cuming A."/>
            <person name="Hasebe M."/>
            <person name="Lucas S."/>
            <person name="Mishler D.B."/>
            <person name="Reski R."/>
            <person name="Grigoriev I."/>
            <person name="Quatrano R.S."/>
            <person name="Boore J.L."/>
        </authorList>
    </citation>
    <scope>NUCLEOTIDE SEQUENCE [LARGE SCALE GENOMIC DNA]</scope>
    <source>
        <strain evidence="1 2">cv. Gransden 2004</strain>
    </source>
</reference>
<protein>
    <submittedName>
        <fullName evidence="1">Uncharacterized protein</fullName>
    </submittedName>
</protein>
<reference evidence="1 2" key="2">
    <citation type="journal article" date="2018" name="Plant J.">
        <title>The Physcomitrella patens chromosome-scale assembly reveals moss genome structure and evolution.</title>
        <authorList>
            <person name="Lang D."/>
            <person name="Ullrich K.K."/>
            <person name="Murat F."/>
            <person name="Fuchs J."/>
            <person name="Jenkins J."/>
            <person name="Haas F.B."/>
            <person name="Piednoel M."/>
            <person name="Gundlach H."/>
            <person name="Van Bel M."/>
            <person name="Meyberg R."/>
            <person name="Vives C."/>
            <person name="Morata J."/>
            <person name="Symeonidi A."/>
            <person name="Hiss M."/>
            <person name="Muchero W."/>
            <person name="Kamisugi Y."/>
            <person name="Saleh O."/>
            <person name="Blanc G."/>
            <person name="Decker E.L."/>
            <person name="van Gessel N."/>
            <person name="Grimwood J."/>
            <person name="Hayes R.D."/>
            <person name="Graham S.W."/>
            <person name="Gunter L.E."/>
            <person name="McDaniel S.F."/>
            <person name="Hoernstein S.N.W."/>
            <person name="Larsson A."/>
            <person name="Li F.W."/>
            <person name="Perroud P.F."/>
            <person name="Phillips J."/>
            <person name="Ranjan P."/>
            <person name="Rokshar D.S."/>
            <person name="Rothfels C.J."/>
            <person name="Schneider L."/>
            <person name="Shu S."/>
            <person name="Stevenson D.W."/>
            <person name="Thummler F."/>
            <person name="Tillich M."/>
            <person name="Villarreal Aguilar J.C."/>
            <person name="Widiez T."/>
            <person name="Wong G.K."/>
            <person name="Wymore A."/>
            <person name="Zhang Y."/>
            <person name="Zimmer A.D."/>
            <person name="Quatrano R.S."/>
            <person name="Mayer K.F.X."/>
            <person name="Goodstein D."/>
            <person name="Casacuberta J.M."/>
            <person name="Vandepoele K."/>
            <person name="Reski R."/>
            <person name="Cuming A.C."/>
            <person name="Tuskan G.A."/>
            <person name="Maumus F."/>
            <person name="Salse J."/>
            <person name="Schmutz J."/>
            <person name="Rensing S.A."/>
        </authorList>
    </citation>
    <scope>NUCLEOTIDE SEQUENCE [LARGE SCALE GENOMIC DNA]</scope>
    <source>
        <strain evidence="1 2">cv. Gransden 2004</strain>
    </source>
</reference>
<dbReference type="AlphaFoldDB" id="A0A7I3ZHS2"/>
<organism evidence="1 2">
    <name type="scientific">Physcomitrium patens</name>
    <name type="common">Spreading-leaved earth moss</name>
    <name type="synonym">Physcomitrella patens</name>
    <dbReference type="NCBI Taxonomy" id="3218"/>
    <lineage>
        <taxon>Eukaryota</taxon>
        <taxon>Viridiplantae</taxon>
        <taxon>Streptophyta</taxon>
        <taxon>Embryophyta</taxon>
        <taxon>Bryophyta</taxon>
        <taxon>Bryophytina</taxon>
        <taxon>Bryopsida</taxon>
        <taxon>Funariidae</taxon>
        <taxon>Funariales</taxon>
        <taxon>Funariaceae</taxon>
        <taxon>Physcomitrium</taxon>
    </lineage>
</organism>
<dbReference type="InParanoid" id="A0A7I3ZHS2"/>
<dbReference type="EnsemblPlants" id="Pp3c5_8960V3.1">
    <property type="protein sequence ID" value="PAC:32954289.CDS.1"/>
    <property type="gene ID" value="Pp3c5_8960"/>
</dbReference>